<reference evidence="1" key="1">
    <citation type="submission" date="2019-04" db="EMBL/GenBank/DDBJ databases">
        <title>Friends and foes A comparative genomics study of 23 Aspergillus species from section Flavi.</title>
        <authorList>
            <consortium name="DOE Joint Genome Institute"/>
            <person name="Kjaerbolling I."/>
            <person name="Vesth T."/>
            <person name="Frisvad J.C."/>
            <person name="Nybo J.L."/>
            <person name="Theobald S."/>
            <person name="Kildgaard S."/>
            <person name="Isbrandt T."/>
            <person name="Kuo A."/>
            <person name="Sato A."/>
            <person name="Lyhne E.K."/>
            <person name="Kogle M.E."/>
            <person name="Wiebenga A."/>
            <person name="Kun R.S."/>
            <person name="Lubbers R.J."/>
            <person name="Makela M.R."/>
            <person name="Barry K."/>
            <person name="Chovatia M."/>
            <person name="Clum A."/>
            <person name="Daum C."/>
            <person name="Haridas S."/>
            <person name="He G."/>
            <person name="LaButti K."/>
            <person name="Lipzen A."/>
            <person name="Mondo S."/>
            <person name="Riley R."/>
            <person name="Salamov A."/>
            <person name="Simmons B.A."/>
            <person name="Magnuson J.K."/>
            <person name="Henrissat B."/>
            <person name="Mortensen U.H."/>
            <person name="Larsen T.O."/>
            <person name="Devries R.P."/>
            <person name="Grigoriev I.V."/>
            <person name="Machida M."/>
            <person name="Baker S.E."/>
            <person name="Andersen M.R."/>
        </authorList>
    </citation>
    <scope>NUCLEOTIDE SEQUENCE</scope>
    <source>
        <strain evidence="1">CBS 117612</strain>
    </source>
</reference>
<organism evidence="1">
    <name type="scientific">Aspergillus arachidicola</name>
    <dbReference type="NCBI Taxonomy" id="656916"/>
    <lineage>
        <taxon>Eukaryota</taxon>
        <taxon>Fungi</taxon>
        <taxon>Dikarya</taxon>
        <taxon>Ascomycota</taxon>
        <taxon>Pezizomycotina</taxon>
        <taxon>Eurotiomycetes</taxon>
        <taxon>Eurotiomycetidae</taxon>
        <taxon>Eurotiales</taxon>
        <taxon>Aspergillaceae</taxon>
        <taxon>Aspergillus</taxon>
        <taxon>Aspergillus subgen. Circumdati</taxon>
    </lineage>
</organism>
<sequence>MLEMEGLHDDNSLGPQAGLLFNSLICTGMSAPMLQIRQSKTLQVYRPRRCAQTRGCDPRGEGGFGWSLEQRTPSRRLGIWR</sequence>
<name>A0A5N6YHU4_9EURO</name>
<dbReference type="OrthoDB" id="10580766at2759"/>
<protein>
    <submittedName>
        <fullName evidence="1">Uncharacterized protein</fullName>
    </submittedName>
</protein>
<proteinExistence type="predicted"/>
<dbReference type="Proteomes" id="UP000325558">
    <property type="component" value="Unassembled WGS sequence"/>
</dbReference>
<accession>A0A5N6YHU4</accession>
<gene>
    <name evidence="1" type="ORF">BDV24DRAFT_129651</name>
</gene>
<evidence type="ECO:0000313" key="1">
    <source>
        <dbReference type="EMBL" id="KAE8343080.1"/>
    </source>
</evidence>
<dbReference type="AlphaFoldDB" id="A0A5N6YHU4"/>
<dbReference type="EMBL" id="ML737131">
    <property type="protein sequence ID" value="KAE8343080.1"/>
    <property type="molecule type" value="Genomic_DNA"/>
</dbReference>